<dbReference type="Pfam" id="PF23552">
    <property type="entry name" value="ParB_C"/>
    <property type="match status" value="1"/>
</dbReference>
<dbReference type="Proteomes" id="UP000093336">
    <property type="component" value="Unassembled WGS sequence"/>
</dbReference>
<dbReference type="Pfam" id="PF17762">
    <property type="entry name" value="HTH_ParB"/>
    <property type="match status" value="1"/>
</dbReference>
<evidence type="ECO:0000256" key="4">
    <source>
        <dbReference type="ARBA" id="ARBA00023125"/>
    </source>
</evidence>
<dbReference type="AlphaFoldDB" id="A0A0W0UHP1"/>
<evidence type="ECO:0000313" key="9">
    <source>
        <dbReference type="Proteomes" id="UP000054715"/>
    </source>
</evidence>
<name>A0A0W0UHP1_9GAMM</name>
<accession>A0A0W0UHP1</accession>
<dbReference type="InterPro" id="IPR057240">
    <property type="entry name" value="ParB_dimer_C"/>
</dbReference>
<dbReference type="FunFam" id="1.10.10.2830:FF:000001">
    <property type="entry name" value="Chromosome partitioning protein ParB"/>
    <property type="match status" value="1"/>
</dbReference>
<dbReference type="GO" id="GO:0003677">
    <property type="term" value="F:DNA binding"/>
    <property type="evidence" value="ECO:0007669"/>
    <property type="project" value="UniProtKB-KW"/>
</dbReference>
<sequence length="261" mass="30017">MKRVFKLIPIEFLKPGRYQPRKYFEENALQELADSIASQGLIEPLVVRELSKDSFEIIAGERRWRAAMLARLPELPCLIGEYTDEQAAAVTLIENIQRENLNLIEEAEGYRRLLEEFRFQQDEIAVLVGKSRSHIANILRLLTLSPAIQERVKSGQLSMGHAKMLVGLTSEQQHFFVQQIIENEWSVRYLEKQVKKIKEGEVLRSPQRDRDIERLEAKIAEQIGAPVQIVANEGSGGWLQVKFFDNDTLAGLLERMGLRYD</sequence>
<feature type="domain" description="ParB-like N-terminal" evidence="6">
    <location>
        <begin position="6"/>
        <end position="96"/>
    </location>
</feature>
<dbReference type="Proteomes" id="UP000054715">
    <property type="component" value="Unassembled WGS sequence"/>
</dbReference>
<evidence type="ECO:0000256" key="2">
    <source>
        <dbReference type="ARBA" id="ARBA00022372"/>
    </source>
</evidence>
<dbReference type="PANTHER" id="PTHR33375">
    <property type="entry name" value="CHROMOSOME-PARTITIONING PROTEIN PARB-RELATED"/>
    <property type="match status" value="1"/>
</dbReference>
<comment type="function">
    <text evidence="5">Involved in chromosome partition. Localize to both poles of the predivisional cell following completion of DNA replication. Binds to the DNA origin of replication.</text>
</comment>
<reference evidence="8 10" key="2">
    <citation type="submission" date="2016-05" db="EMBL/GenBank/DDBJ databases">
        <authorList>
            <person name="Prochazka B."/>
            <person name="Indra A."/>
            <person name="Hasenberger P."/>
            <person name="Blaschitz M."/>
            <person name="Wagner L."/>
            <person name="Wewalka G."/>
            <person name="Sorschag S."/>
            <person name="Schmid D."/>
            <person name="Ruppitsch W."/>
        </authorList>
    </citation>
    <scope>NUCLEOTIDE SEQUENCE [LARGE SCALE GENOMIC DNA]</scope>
    <source>
        <strain evidence="8 10">974010_12</strain>
    </source>
</reference>
<evidence type="ECO:0000256" key="5">
    <source>
        <dbReference type="ARBA" id="ARBA00025472"/>
    </source>
</evidence>
<dbReference type="InterPro" id="IPR050336">
    <property type="entry name" value="Chromosome_partition/occlusion"/>
</dbReference>
<dbReference type="InterPro" id="IPR003115">
    <property type="entry name" value="ParB_N"/>
</dbReference>
<dbReference type="Pfam" id="PF02195">
    <property type="entry name" value="ParB_N"/>
    <property type="match status" value="1"/>
</dbReference>
<keyword evidence="10" id="KW-1185">Reference proteome</keyword>
<reference evidence="7 9" key="1">
    <citation type="submission" date="2015-11" db="EMBL/GenBank/DDBJ databases">
        <title>Genomic analysis of 38 Legionella species identifies large and diverse effector repertoires.</title>
        <authorList>
            <person name="Burstein D."/>
            <person name="Amaro F."/>
            <person name="Zusman T."/>
            <person name="Lifshitz Z."/>
            <person name="Cohen O."/>
            <person name="Gilbert J.A."/>
            <person name="Pupko T."/>
            <person name="Shuman H.A."/>
            <person name="Segal G."/>
        </authorList>
    </citation>
    <scope>NUCLEOTIDE SEQUENCE [LARGE SCALE GENOMIC DNA]</scope>
    <source>
        <strain evidence="7 9">JA-26-G1-E2</strain>
    </source>
</reference>
<organism evidence="7 9">
    <name type="scientific">Legionella jamestowniensis</name>
    <dbReference type="NCBI Taxonomy" id="455"/>
    <lineage>
        <taxon>Bacteria</taxon>
        <taxon>Pseudomonadati</taxon>
        <taxon>Pseudomonadota</taxon>
        <taxon>Gammaproteobacteria</taxon>
        <taxon>Legionellales</taxon>
        <taxon>Legionellaceae</taxon>
        <taxon>Legionella</taxon>
    </lineage>
</organism>
<protein>
    <recommendedName>
        <fullName evidence="2">Probable chromosome-partitioning protein ParB</fullName>
    </recommendedName>
</protein>
<keyword evidence="4" id="KW-0238">DNA-binding</keyword>
<dbReference type="SUPFAM" id="SSF110849">
    <property type="entry name" value="ParB/Sulfiredoxin"/>
    <property type="match status" value="1"/>
</dbReference>
<dbReference type="GO" id="GO:0005694">
    <property type="term" value="C:chromosome"/>
    <property type="evidence" value="ECO:0007669"/>
    <property type="project" value="TreeGrafter"/>
</dbReference>
<dbReference type="InterPro" id="IPR036086">
    <property type="entry name" value="ParB/Sulfiredoxin_sf"/>
</dbReference>
<dbReference type="Gene3D" id="3.90.1530.30">
    <property type="match status" value="1"/>
</dbReference>
<comment type="caution">
    <text evidence="7">The sequence shown here is derived from an EMBL/GenBank/DDBJ whole genome shotgun (WGS) entry which is preliminary data.</text>
</comment>
<evidence type="ECO:0000259" key="6">
    <source>
        <dbReference type="SMART" id="SM00470"/>
    </source>
</evidence>
<dbReference type="Gene3D" id="1.10.10.2830">
    <property type="match status" value="1"/>
</dbReference>
<dbReference type="STRING" id="455.Ljam_1554"/>
<dbReference type="PANTHER" id="PTHR33375:SF1">
    <property type="entry name" value="CHROMOSOME-PARTITIONING PROTEIN PARB-RELATED"/>
    <property type="match status" value="1"/>
</dbReference>
<dbReference type="EMBL" id="LNYG01000013">
    <property type="protein sequence ID" value="KTD07359.1"/>
    <property type="molecule type" value="Genomic_DNA"/>
</dbReference>
<dbReference type="InterPro" id="IPR041468">
    <property type="entry name" value="HTH_ParB/Spo0J"/>
</dbReference>
<evidence type="ECO:0000256" key="1">
    <source>
        <dbReference type="ARBA" id="ARBA00006295"/>
    </source>
</evidence>
<evidence type="ECO:0000313" key="7">
    <source>
        <dbReference type="EMBL" id="KTD07359.1"/>
    </source>
</evidence>
<evidence type="ECO:0000256" key="3">
    <source>
        <dbReference type="ARBA" id="ARBA00022829"/>
    </source>
</evidence>
<dbReference type="FunFam" id="3.90.1530.30:FF:000001">
    <property type="entry name" value="Chromosome partitioning protein ParB"/>
    <property type="match status" value="1"/>
</dbReference>
<proteinExistence type="inferred from homology"/>
<evidence type="ECO:0000313" key="8">
    <source>
        <dbReference type="EMBL" id="OCH97866.1"/>
    </source>
</evidence>
<dbReference type="OrthoDB" id="9802051at2"/>
<dbReference type="PATRIC" id="fig|455.5.peg.1644"/>
<dbReference type="GO" id="GO:0007059">
    <property type="term" value="P:chromosome segregation"/>
    <property type="evidence" value="ECO:0007669"/>
    <property type="project" value="UniProtKB-KW"/>
</dbReference>
<dbReference type="InterPro" id="IPR004437">
    <property type="entry name" value="ParB/RepB/Spo0J"/>
</dbReference>
<evidence type="ECO:0000313" key="10">
    <source>
        <dbReference type="Proteomes" id="UP000093336"/>
    </source>
</evidence>
<gene>
    <name evidence="7" type="primary">parB_1</name>
    <name evidence="8" type="ORF">A8135_01185</name>
    <name evidence="7" type="ORF">Ljam_1554</name>
</gene>
<dbReference type="EMBL" id="LYOZ01000018">
    <property type="protein sequence ID" value="OCH97866.1"/>
    <property type="molecule type" value="Genomic_DNA"/>
</dbReference>
<dbReference type="SMART" id="SM00470">
    <property type="entry name" value="ParB"/>
    <property type="match status" value="1"/>
</dbReference>
<keyword evidence="3" id="KW-0159">Chromosome partition</keyword>
<dbReference type="RefSeq" id="WP_058449486.1">
    <property type="nucleotide sequence ID" value="NZ_CAAAJF010000005.1"/>
</dbReference>
<dbReference type="CDD" id="cd16393">
    <property type="entry name" value="SPO0J_N"/>
    <property type="match status" value="1"/>
</dbReference>
<dbReference type="NCBIfam" id="TIGR00180">
    <property type="entry name" value="parB_part"/>
    <property type="match status" value="1"/>
</dbReference>
<comment type="similarity">
    <text evidence="1">Belongs to the ParB family.</text>
</comment>